<accession>S5Z0F5</accession>
<dbReference type="HOGENOM" id="CLU_043257_0_0_9"/>
<dbReference type="STRING" id="1921421.M493_10975"/>
<name>S5Z0F5_GEOG3</name>
<evidence type="ECO:0000313" key="2">
    <source>
        <dbReference type="EMBL" id="AGT32454.1"/>
    </source>
</evidence>
<dbReference type="InterPro" id="IPR007534">
    <property type="entry name" value="LuxE"/>
</dbReference>
<evidence type="ECO:0000259" key="1">
    <source>
        <dbReference type="Pfam" id="PF04443"/>
    </source>
</evidence>
<keyword evidence="2" id="KW-0436">Ligase</keyword>
<dbReference type="InterPro" id="IPR042099">
    <property type="entry name" value="ANL_N_sf"/>
</dbReference>
<dbReference type="AlphaFoldDB" id="S5Z0F5"/>
<keyword evidence="3" id="KW-1185">Reference proteome</keyword>
<dbReference type="Pfam" id="PF04443">
    <property type="entry name" value="LuxE"/>
    <property type="match status" value="1"/>
</dbReference>
<dbReference type="SUPFAM" id="SSF56801">
    <property type="entry name" value="Acetyl-CoA synthetase-like"/>
    <property type="match status" value="1"/>
</dbReference>
<organism evidence="2 3">
    <name type="scientific">Geobacillus genomosp. 3</name>
    <dbReference type="NCBI Taxonomy" id="1921421"/>
    <lineage>
        <taxon>Bacteria</taxon>
        <taxon>Bacillati</taxon>
        <taxon>Bacillota</taxon>
        <taxon>Bacilli</taxon>
        <taxon>Bacillales</taxon>
        <taxon>Anoxybacillaceae</taxon>
        <taxon>Geobacillus</taxon>
    </lineage>
</organism>
<dbReference type="GO" id="GO:0047474">
    <property type="term" value="F:long-chain fatty acid--protein ligase activity"/>
    <property type="evidence" value="ECO:0007669"/>
    <property type="project" value="InterPro"/>
</dbReference>
<dbReference type="Proteomes" id="UP000015500">
    <property type="component" value="Chromosome"/>
</dbReference>
<dbReference type="GO" id="GO:0008218">
    <property type="term" value="P:bioluminescence"/>
    <property type="evidence" value="ECO:0007669"/>
    <property type="project" value="InterPro"/>
</dbReference>
<feature type="domain" description="Acyl-protein synthetase LuxE" evidence="1">
    <location>
        <begin position="43"/>
        <end position="376"/>
    </location>
</feature>
<dbReference type="Gene3D" id="3.40.50.12780">
    <property type="entry name" value="N-terminal domain of ligase-like"/>
    <property type="match status" value="1"/>
</dbReference>
<protein>
    <submittedName>
        <fullName evidence="2">Long-chain fatty acid--CoA ligase</fullName>
    </submittedName>
</protein>
<reference evidence="2 3" key="1">
    <citation type="journal article" date="2014" name="Genome Announc.">
        <title>Complete Genome Sequence of the Thermophilic Polychlorinated Biphenyl Degrader Geobacillus sp. Strain JF8 (NBRC 109937).</title>
        <authorList>
            <person name="Shintani M."/>
            <person name="Ohtsubo Y."/>
            <person name="Fukuda K."/>
            <person name="Hosoyama A."/>
            <person name="Ohji S."/>
            <person name="Yamazoe A."/>
            <person name="Fujita N."/>
            <person name="Nagata Y."/>
            <person name="Tsuda M."/>
            <person name="Hatta T."/>
            <person name="Kimbara K."/>
        </authorList>
    </citation>
    <scope>NUCLEOTIDE SEQUENCE [LARGE SCALE GENOMIC DNA]</scope>
    <source>
        <strain evidence="2 3">JF8</strain>
    </source>
</reference>
<dbReference type="KEGG" id="gjf:M493_10975"/>
<proteinExistence type="predicted"/>
<dbReference type="EMBL" id="CP006254">
    <property type="protein sequence ID" value="AGT32454.1"/>
    <property type="molecule type" value="Genomic_DNA"/>
</dbReference>
<sequence>MKHFAARKVLFCESGMGIEQKGLENMTQQEIVECLLSFINKETSSEDEFNEYALQLFAYQYENNLPYRTYCRQKGKTARTVKTWRDIPAVPINAFKELTLSCTPPEQAERVFMTSGTTKGVRGKHYHPTLKVYDQSMIVNFQKRFMKGRDKIKMGILFPAEEDMPNSSLAHYLALAINVFGTEDSQYFVNRGGLDMDRLLAGLEQAEQSGEPYALLGASFSFVHLFEELAKRGKTFRLPDGSRILDTGGFKNQSREMGLDEFYDALSAYLGVPRRACINMYGMTELSTQFYDNGNETVPSVKSGPHWIRTRVIHPLTGEEMPKGERGVLVHCDLGNFNSVTTILTEDMGVETDDGFRLFGRVQGAEAKGCSIAVEEFIRAAKGMSE</sequence>
<dbReference type="PATRIC" id="fig|1345697.3.peg.2126"/>
<evidence type="ECO:0000313" key="3">
    <source>
        <dbReference type="Proteomes" id="UP000015500"/>
    </source>
</evidence>
<gene>
    <name evidence="2" type="ORF">M493_10975</name>
</gene>